<dbReference type="InterPro" id="IPR011701">
    <property type="entry name" value="MFS"/>
</dbReference>
<organism evidence="7 8">
    <name type="scientific">Insolitispirillum peregrinum</name>
    <dbReference type="NCBI Taxonomy" id="80876"/>
    <lineage>
        <taxon>Bacteria</taxon>
        <taxon>Pseudomonadati</taxon>
        <taxon>Pseudomonadota</taxon>
        <taxon>Alphaproteobacteria</taxon>
        <taxon>Rhodospirillales</taxon>
        <taxon>Novispirillaceae</taxon>
        <taxon>Insolitispirillum</taxon>
    </lineage>
</organism>
<feature type="transmembrane region" description="Helical" evidence="5">
    <location>
        <begin position="131"/>
        <end position="149"/>
    </location>
</feature>
<evidence type="ECO:0000256" key="5">
    <source>
        <dbReference type="SAM" id="Phobius"/>
    </source>
</evidence>
<feature type="transmembrane region" description="Helical" evidence="5">
    <location>
        <begin position="7"/>
        <end position="29"/>
    </location>
</feature>
<keyword evidence="3 5" id="KW-0472">Membrane</keyword>
<feature type="transmembrane region" description="Helical" evidence="5">
    <location>
        <begin position="41"/>
        <end position="61"/>
    </location>
</feature>
<dbReference type="PROSITE" id="PS50850">
    <property type="entry name" value="MFS"/>
    <property type="match status" value="1"/>
</dbReference>
<name>A0A1N7MMR9_9PROT</name>
<protein>
    <submittedName>
        <fullName evidence="7">Predicted arabinose efflux permease, MFS family</fullName>
    </submittedName>
</protein>
<feature type="transmembrane region" description="Helical" evidence="5">
    <location>
        <begin position="98"/>
        <end position="119"/>
    </location>
</feature>
<keyword evidence="1 5" id="KW-0812">Transmembrane</keyword>
<feature type="transmembrane region" description="Helical" evidence="5">
    <location>
        <begin position="265"/>
        <end position="288"/>
    </location>
</feature>
<dbReference type="PANTHER" id="PTHR23521">
    <property type="entry name" value="TRANSPORTER MFS SUPERFAMILY"/>
    <property type="match status" value="1"/>
</dbReference>
<dbReference type="STRING" id="80876.SAMN05421779_104232"/>
<evidence type="ECO:0000313" key="8">
    <source>
        <dbReference type="Proteomes" id="UP000185678"/>
    </source>
</evidence>
<feature type="compositionally biased region" description="Pro residues" evidence="4">
    <location>
        <begin position="431"/>
        <end position="440"/>
    </location>
</feature>
<dbReference type="EMBL" id="FTOA01000004">
    <property type="protein sequence ID" value="SIS87444.1"/>
    <property type="molecule type" value="Genomic_DNA"/>
</dbReference>
<feature type="domain" description="Major facilitator superfamily (MFS) profile" evidence="6">
    <location>
        <begin position="199"/>
        <end position="440"/>
    </location>
</feature>
<feature type="compositionally biased region" description="Polar residues" evidence="4">
    <location>
        <begin position="398"/>
        <end position="407"/>
    </location>
</feature>
<feature type="transmembrane region" description="Helical" evidence="5">
    <location>
        <begin position="360"/>
        <end position="383"/>
    </location>
</feature>
<feature type="transmembrane region" description="Helical" evidence="5">
    <location>
        <begin position="300"/>
        <end position="320"/>
    </location>
</feature>
<feature type="transmembrane region" description="Helical" evidence="5">
    <location>
        <begin position="73"/>
        <end position="92"/>
    </location>
</feature>
<feature type="transmembrane region" description="Helical" evidence="5">
    <location>
        <begin position="155"/>
        <end position="175"/>
    </location>
</feature>
<dbReference type="Gene3D" id="1.20.1250.20">
    <property type="entry name" value="MFS general substrate transporter like domains"/>
    <property type="match status" value="2"/>
</dbReference>
<keyword evidence="2 5" id="KW-1133">Transmembrane helix</keyword>
<feature type="transmembrane region" description="Helical" evidence="5">
    <location>
        <begin position="196"/>
        <end position="221"/>
    </location>
</feature>
<evidence type="ECO:0000256" key="3">
    <source>
        <dbReference type="ARBA" id="ARBA00023136"/>
    </source>
</evidence>
<feature type="transmembrane region" description="Helical" evidence="5">
    <location>
        <begin position="233"/>
        <end position="253"/>
    </location>
</feature>
<evidence type="ECO:0000313" key="7">
    <source>
        <dbReference type="EMBL" id="SIS87444.1"/>
    </source>
</evidence>
<evidence type="ECO:0000256" key="1">
    <source>
        <dbReference type="ARBA" id="ARBA00022692"/>
    </source>
</evidence>
<sequence>MRQVLASISAVLVGAGIMMFGYGLLATLLSVRMSMEGIPPFTAGLIMSAFYAGQIIGALHVRRFIESRGHIRIFAAFAALFSAAVLMHVLIIDPVVWGGLRFVEGYLVAGLFMCIESWLNDRATNTTRGTVFSLYMIILYGANAASQYLLTAADIHGSTLFMLVAILFSLALVPIAMNRSPAPALPAHSPFSIAKLLASSPLGMAGCFTSGLALGSFYSIAPRYAAKMGLDTFGIATMVSCGILGGMLGQWPIGRLSDKLERRKVISGVAMVSALLSLGLAALSMWIGADNLNSVHDNPAPFVLIALLGVGLFTLYPLAVAHANDFIEPQHFVAASGGLLMAFAVGATIGPIASSALMEIIGPAGLFLFIAVSGVGLALFALWRHKVAPPAPVDSKGRFQTTTNTSPLLAELDPRAEGAPEETDQLSFSFEPPPTVKDPR</sequence>
<feature type="transmembrane region" description="Helical" evidence="5">
    <location>
        <begin position="332"/>
        <end position="354"/>
    </location>
</feature>
<dbReference type="InterPro" id="IPR047200">
    <property type="entry name" value="MFS_YcaD-like"/>
</dbReference>
<accession>A0A1N7MMR9</accession>
<dbReference type="AlphaFoldDB" id="A0A1N7MMR9"/>
<reference evidence="7 8" key="1">
    <citation type="submission" date="2017-01" db="EMBL/GenBank/DDBJ databases">
        <authorList>
            <person name="Mah S.A."/>
            <person name="Swanson W.J."/>
            <person name="Moy G.W."/>
            <person name="Vacquier V.D."/>
        </authorList>
    </citation>
    <scope>NUCLEOTIDE SEQUENCE [LARGE SCALE GENOMIC DNA]</scope>
    <source>
        <strain evidence="7 8">DSM 11589</strain>
    </source>
</reference>
<dbReference type="OrthoDB" id="9810614at2"/>
<dbReference type="PANTHER" id="PTHR23521:SF3">
    <property type="entry name" value="MFS TRANSPORTER"/>
    <property type="match status" value="1"/>
</dbReference>
<dbReference type="GO" id="GO:0022857">
    <property type="term" value="F:transmembrane transporter activity"/>
    <property type="evidence" value="ECO:0007669"/>
    <property type="project" value="InterPro"/>
</dbReference>
<dbReference type="SUPFAM" id="SSF103473">
    <property type="entry name" value="MFS general substrate transporter"/>
    <property type="match status" value="1"/>
</dbReference>
<evidence type="ECO:0000256" key="4">
    <source>
        <dbReference type="SAM" id="MobiDB-lite"/>
    </source>
</evidence>
<dbReference type="Pfam" id="PF07690">
    <property type="entry name" value="MFS_1"/>
    <property type="match status" value="1"/>
</dbReference>
<dbReference type="Proteomes" id="UP000185678">
    <property type="component" value="Unassembled WGS sequence"/>
</dbReference>
<keyword evidence="8" id="KW-1185">Reference proteome</keyword>
<dbReference type="CDD" id="cd17477">
    <property type="entry name" value="MFS_YcaD_like"/>
    <property type="match status" value="1"/>
</dbReference>
<dbReference type="InterPro" id="IPR036259">
    <property type="entry name" value="MFS_trans_sf"/>
</dbReference>
<dbReference type="RefSeq" id="WP_076400673.1">
    <property type="nucleotide sequence ID" value="NZ_FTOA01000004.1"/>
</dbReference>
<evidence type="ECO:0000259" key="6">
    <source>
        <dbReference type="PROSITE" id="PS50850"/>
    </source>
</evidence>
<proteinExistence type="predicted"/>
<evidence type="ECO:0000256" key="2">
    <source>
        <dbReference type="ARBA" id="ARBA00022989"/>
    </source>
</evidence>
<dbReference type="GO" id="GO:0005886">
    <property type="term" value="C:plasma membrane"/>
    <property type="evidence" value="ECO:0007669"/>
    <property type="project" value="TreeGrafter"/>
</dbReference>
<feature type="region of interest" description="Disordered" evidence="4">
    <location>
        <begin position="393"/>
        <end position="440"/>
    </location>
</feature>
<gene>
    <name evidence="7" type="ORF">SAMN05421779_104232</name>
</gene>
<dbReference type="InterPro" id="IPR020846">
    <property type="entry name" value="MFS_dom"/>
</dbReference>